<name>A0AAC9NJZ8_VIRHA</name>
<dbReference type="InterPro" id="IPR011438">
    <property type="entry name" value="DUF1541"/>
</dbReference>
<evidence type="ECO:0000256" key="2">
    <source>
        <dbReference type="SAM" id="SignalP"/>
    </source>
</evidence>
<dbReference type="PROSITE" id="PS51257">
    <property type="entry name" value="PROKAR_LIPOPROTEIN"/>
    <property type="match status" value="1"/>
</dbReference>
<feature type="compositionally biased region" description="Low complexity" evidence="1">
    <location>
        <begin position="32"/>
        <end position="42"/>
    </location>
</feature>
<dbReference type="AlphaFoldDB" id="A0AAC9NJZ8"/>
<reference evidence="4 5" key="1">
    <citation type="submission" date="2016-11" db="EMBL/GenBank/DDBJ databases">
        <title>Complete genome sequencing of Virgibacillus halodenitrificans PDB-F2.</title>
        <authorList>
            <person name="Sun Z."/>
            <person name="Zhou Y."/>
            <person name="Li H."/>
        </authorList>
    </citation>
    <scope>NUCLEOTIDE SEQUENCE [LARGE SCALE GENOMIC DNA]</scope>
    <source>
        <strain evidence="4 5">PDB-F2</strain>
    </source>
</reference>
<dbReference type="Gene3D" id="2.30.30.1210">
    <property type="entry name" value="Domain of unknown function DUF1541"/>
    <property type="match status" value="1"/>
</dbReference>
<dbReference type="KEGG" id="vhl:BME96_04715"/>
<gene>
    <name evidence="4" type="ORF">BME96_04715</name>
</gene>
<evidence type="ECO:0000313" key="4">
    <source>
        <dbReference type="EMBL" id="APC47513.1"/>
    </source>
</evidence>
<keyword evidence="2" id="KW-0732">Signal</keyword>
<evidence type="ECO:0000259" key="3">
    <source>
        <dbReference type="Pfam" id="PF07563"/>
    </source>
</evidence>
<proteinExistence type="predicted"/>
<protein>
    <recommendedName>
        <fullName evidence="3">DUF1541 domain-containing protein</fullName>
    </recommendedName>
</protein>
<accession>A0AAC9NJZ8</accession>
<dbReference type="Pfam" id="PF07563">
    <property type="entry name" value="DUF1541"/>
    <property type="match status" value="2"/>
</dbReference>
<feature type="compositionally biased region" description="Polar residues" evidence="1">
    <location>
        <begin position="56"/>
        <end position="73"/>
    </location>
</feature>
<organism evidence="4 5">
    <name type="scientific">Virgibacillus halodenitrificans</name>
    <name type="common">Bacillus halodenitrificans</name>
    <dbReference type="NCBI Taxonomy" id="1482"/>
    <lineage>
        <taxon>Bacteria</taxon>
        <taxon>Bacillati</taxon>
        <taxon>Bacillota</taxon>
        <taxon>Bacilli</taxon>
        <taxon>Bacillales</taxon>
        <taxon>Bacillaceae</taxon>
        <taxon>Virgibacillus</taxon>
    </lineage>
</organism>
<feature type="domain" description="DUF1541" evidence="3">
    <location>
        <begin position="77"/>
        <end position="128"/>
    </location>
</feature>
<dbReference type="GeneID" id="71513687"/>
<dbReference type="Proteomes" id="UP000182945">
    <property type="component" value="Chromosome"/>
</dbReference>
<evidence type="ECO:0000313" key="5">
    <source>
        <dbReference type="Proteomes" id="UP000182945"/>
    </source>
</evidence>
<feature type="chain" id="PRO_5042157362" description="DUF1541 domain-containing protein" evidence="2">
    <location>
        <begin position="24"/>
        <end position="199"/>
    </location>
</feature>
<feature type="domain" description="DUF1541" evidence="3">
    <location>
        <begin position="144"/>
        <end position="192"/>
    </location>
</feature>
<evidence type="ECO:0000256" key="1">
    <source>
        <dbReference type="SAM" id="MobiDB-lite"/>
    </source>
</evidence>
<sequence>MRLKKVLMSLLLPFFLIALTACGQGNDESPSKESSNTEMNSETTEENNSESHGEMNHSSSGEVPEDLNSTKNPTYEVGSKAKITTDHMPGMEGAEATVSGAYTTTVYTISYTPTTGGERVEDHKWVIHEEIKNAGDEPLEPEAEVTINASHMKGMDGATAKIDSAQETTVYMVDYVPTTGGKKVTNHKWVTESELAPIQ</sequence>
<feature type="signal peptide" evidence="2">
    <location>
        <begin position="1"/>
        <end position="23"/>
    </location>
</feature>
<feature type="region of interest" description="Disordered" evidence="1">
    <location>
        <begin position="25"/>
        <end position="74"/>
    </location>
</feature>
<dbReference type="RefSeq" id="WP_071648449.1">
    <property type="nucleotide sequence ID" value="NZ_CP017962.1"/>
</dbReference>
<dbReference type="EMBL" id="CP017962">
    <property type="protein sequence ID" value="APC47513.1"/>
    <property type="molecule type" value="Genomic_DNA"/>
</dbReference>